<dbReference type="InterPro" id="IPR033124">
    <property type="entry name" value="Ser_caboxypep_his_AS"/>
</dbReference>
<dbReference type="STRING" id="669874.A0A1E4TPW4"/>
<dbReference type="EC" id="3.4.16.-" evidence="7"/>
<gene>
    <name evidence="8" type="ORF">PACTADRAFT_45943</name>
</gene>
<evidence type="ECO:0000256" key="2">
    <source>
        <dbReference type="ARBA" id="ARBA00022645"/>
    </source>
</evidence>
<organism evidence="8 9">
    <name type="scientific">Pachysolen tannophilus NRRL Y-2460</name>
    <dbReference type="NCBI Taxonomy" id="669874"/>
    <lineage>
        <taxon>Eukaryota</taxon>
        <taxon>Fungi</taxon>
        <taxon>Dikarya</taxon>
        <taxon>Ascomycota</taxon>
        <taxon>Saccharomycotina</taxon>
        <taxon>Pichiomycetes</taxon>
        <taxon>Pachysolenaceae</taxon>
        <taxon>Pachysolen</taxon>
    </lineage>
</organism>
<comment type="similarity">
    <text evidence="1 7">Belongs to the peptidase S10 family.</text>
</comment>
<dbReference type="PANTHER" id="PTHR11802">
    <property type="entry name" value="SERINE PROTEASE FAMILY S10 SERINE CARBOXYPEPTIDASE"/>
    <property type="match status" value="1"/>
</dbReference>
<keyword evidence="6" id="KW-0325">Glycoprotein</keyword>
<dbReference type="InterPro" id="IPR029058">
    <property type="entry name" value="AB_hydrolase_fold"/>
</dbReference>
<proteinExistence type="inferred from homology"/>
<dbReference type="GO" id="GO:0004185">
    <property type="term" value="F:serine-type carboxypeptidase activity"/>
    <property type="evidence" value="ECO:0007669"/>
    <property type="project" value="UniProtKB-UniRule"/>
</dbReference>
<dbReference type="PANTHER" id="PTHR11802:SF113">
    <property type="entry name" value="SERINE CARBOXYPEPTIDASE CTSA-4.1"/>
    <property type="match status" value="1"/>
</dbReference>
<dbReference type="PROSITE" id="PS00131">
    <property type="entry name" value="CARBOXYPEPT_SER_SER"/>
    <property type="match status" value="1"/>
</dbReference>
<accession>A0A1E4TPW4</accession>
<protein>
    <recommendedName>
        <fullName evidence="7">Carboxypeptidase</fullName>
        <ecNumber evidence="7">3.4.16.-</ecNumber>
    </recommendedName>
</protein>
<dbReference type="Proteomes" id="UP000094236">
    <property type="component" value="Unassembled WGS sequence"/>
</dbReference>
<dbReference type="GO" id="GO:0006508">
    <property type="term" value="P:proteolysis"/>
    <property type="evidence" value="ECO:0007669"/>
    <property type="project" value="UniProtKB-KW"/>
</dbReference>
<dbReference type="EMBL" id="KV454017">
    <property type="protein sequence ID" value="ODV93791.1"/>
    <property type="molecule type" value="Genomic_DNA"/>
</dbReference>
<keyword evidence="3 7" id="KW-0645">Protease</keyword>
<evidence type="ECO:0000256" key="5">
    <source>
        <dbReference type="ARBA" id="ARBA00022801"/>
    </source>
</evidence>
<name>A0A1E4TPW4_PACTA</name>
<reference evidence="9" key="1">
    <citation type="submission" date="2016-05" db="EMBL/GenBank/DDBJ databases">
        <title>Comparative genomics of biotechnologically important yeasts.</title>
        <authorList>
            <consortium name="DOE Joint Genome Institute"/>
            <person name="Riley R."/>
            <person name="Haridas S."/>
            <person name="Wolfe K.H."/>
            <person name="Lopes M.R."/>
            <person name="Hittinger C.T."/>
            <person name="Goker M."/>
            <person name="Salamov A."/>
            <person name="Wisecaver J."/>
            <person name="Long T.M."/>
            <person name="Aerts A.L."/>
            <person name="Barry K."/>
            <person name="Choi C."/>
            <person name="Clum A."/>
            <person name="Coughlan A.Y."/>
            <person name="Deshpande S."/>
            <person name="Douglass A.P."/>
            <person name="Hanson S.J."/>
            <person name="Klenk H.-P."/>
            <person name="Labutti K."/>
            <person name="Lapidus A."/>
            <person name="Lindquist E."/>
            <person name="Lipzen A."/>
            <person name="Meier-Kolthoff J.P."/>
            <person name="Ohm R.A."/>
            <person name="Otillar R.P."/>
            <person name="Pangilinan J."/>
            <person name="Peng Y."/>
            <person name="Rokas A."/>
            <person name="Rosa C.A."/>
            <person name="Scheuner C."/>
            <person name="Sibirny A.A."/>
            <person name="Slot J.C."/>
            <person name="Stielow J.B."/>
            <person name="Sun H."/>
            <person name="Kurtzman C.P."/>
            <person name="Blackwell M."/>
            <person name="Grigoriev I.V."/>
            <person name="Jeffries T.W."/>
        </authorList>
    </citation>
    <scope>NUCLEOTIDE SEQUENCE [LARGE SCALE GENOMIC DNA]</scope>
    <source>
        <strain evidence="9">NRRL Y-2460</strain>
    </source>
</reference>
<dbReference type="PROSITE" id="PS00560">
    <property type="entry name" value="CARBOXYPEPT_SER_HIS"/>
    <property type="match status" value="1"/>
</dbReference>
<dbReference type="Gene3D" id="3.40.50.1820">
    <property type="entry name" value="alpha/beta hydrolase"/>
    <property type="match status" value="1"/>
</dbReference>
<keyword evidence="2 7" id="KW-0121">Carboxypeptidase</keyword>
<dbReference type="InterPro" id="IPR001563">
    <property type="entry name" value="Peptidase_S10"/>
</dbReference>
<keyword evidence="4" id="KW-0732">Signal</keyword>
<dbReference type="GO" id="GO:0000324">
    <property type="term" value="C:fungal-type vacuole"/>
    <property type="evidence" value="ECO:0007669"/>
    <property type="project" value="TreeGrafter"/>
</dbReference>
<evidence type="ECO:0000256" key="6">
    <source>
        <dbReference type="ARBA" id="ARBA00023180"/>
    </source>
</evidence>
<dbReference type="OrthoDB" id="443318at2759"/>
<keyword evidence="5 7" id="KW-0378">Hydrolase</keyword>
<keyword evidence="9" id="KW-1185">Reference proteome</keyword>
<evidence type="ECO:0000256" key="3">
    <source>
        <dbReference type="ARBA" id="ARBA00022670"/>
    </source>
</evidence>
<dbReference type="Gene3D" id="1.10.287.410">
    <property type="match status" value="1"/>
</dbReference>
<evidence type="ECO:0000313" key="9">
    <source>
        <dbReference type="Proteomes" id="UP000094236"/>
    </source>
</evidence>
<evidence type="ECO:0000256" key="7">
    <source>
        <dbReference type="RuleBase" id="RU361156"/>
    </source>
</evidence>
<dbReference type="InterPro" id="IPR018202">
    <property type="entry name" value="Ser_caboxypep_ser_AS"/>
</dbReference>
<dbReference type="PRINTS" id="PR00724">
    <property type="entry name" value="CRBOXYPTASEC"/>
</dbReference>
<dbReference type="AlphaFoldDB" id="A0A1E4TPW4"/>
<dbReference type="PROSITE" id="PS51257">
    <property type="entry name" value="PROKAR_LIPOPROTEIN"/>
    <property type="match status" value="1"/>
</dbReference>
<dbReference type="SUPFAM" id="SSF53474">
    <property type="entry name" value="alpha/beta-Hydrolases"/>
    <property type="match status" value="1"/>
</dbReference>
<evidence type="ECO:0000313" key="8">
    <source>
        <dbReference type="EMBL" id="ODV93791.1"/>
    </source>
</evidence>
<evidence type="ECO:0000256" key="4">
    <source>
        <dbReference type="ARBA" id="ARBA00022729"/>
    </source>
</evidence>
<dbReference type="Pfam" id="PF00450">
    <property type="entry name" value="Peptidase_S10"/>
    <property type="match status" value="1"/>
</dbReference>
<evidence type="ECO:0000256" key="1">
    <source>
        <dbReference type="ARBA" id="ARBA00009431"/>
    </source>
</evidence>
<sequence>MKFGDFTVFVLFSAVVFGCSGGFCFKLLHFGDDEKEIDQTVIGGDHTIFTHSNWGKILTSSFFFQKTIEVYGEPNIEELNDEIIESWLKIESDLNEKEILKAIENYSNFLNHFSKPNSYKIFSNNAKKIWEHINGKKDSLKGYSLRIKKTNPEILGIDKVDQYAGYLDVENDDKHFFYWFFESRNDPKNDPIILWLNGGPGCSSLTGLFFELGPSSITQELKPKINPFSWNSNASIIFLDQPVGVGFSYSSSDKRIGSTDAAGKDVYAFLELFFLKFPQYSKNKFHIAGESYGGHYVPKFASEIISHQDRSFDLTSVLIGNGMVDPKSQFKSYKPMACGEGGYKQVISDEDCINLEKMIPRCDALSNLCYKYQSAFTCIPAMAYCSKVFDPYSKTGLNMYDIRVPCDPDTKLCYKDIEFVDQYLNLPQVQDALGVEVDEFTSCSDQVGVSFALTGDSFKPFQGYVAELLAKDIPVLIYSGDKDYICNWLGGHFWTEELEWDGEFLFRADDFKKWNTLNENQDAGLVKSASNFTFLRVFDAGHMVPYDKPANALDMLNRWINGDYTFGH</sequence>